<accession>F8NTL0</accession>
<reference evidence="1" key="1">
    <citation type="submission" date="2011-04" db="EMBL/GenBank/DDBJ databases">
        <title>Evolution of plant cell wall degrading machinery underlies the functional diversity of forest fungi.</title>
        <authorList>
            <consortium name="US DOE Joint Genome Institute (JGI-PGF)"/>
            <person name="Eastwood D.C."/>
            <person name="Floudas D."/>
            <person name="Binder M."/>
            <person name="Majcherczyk A."/>
            <person name="Schneider P."/>
            <person name="Aerts A."/>
            <person name="Asiegbu F.O."/>
            <person name="Baker S.E."/>
            <person name="Barry K."/>
            <person name="Bendiksby M."/>
            <person name="Blumentritt M."/>
            <person name="Coutinho P.M."/>
            <person name="Cullen D."/>
            <person name="Cullen D."/>
            <person name="Gathman A."/>
            <person name="Goodell B."/>
            <person name="Henrissat B."/>
            <person name="Ihrmark K."/>
            <person name="Kauserud H."/>
            <person name="Kohler A."/>
            <person name="LaButti K."/>
            <person name="Lapidus A."/>
            <person name="Lavin J.L."/>
            <person name="Lee Y.-H."/>
            <person name="Lindquist E."/>
            <person name="Lilly W."/>
            <person name="Lucas S."/>
            <person name="Morin E."/>
            <person name="Murat C."/>
            <person name="Oguiza J.A."/>
            <person name="Park J."/>
            <person name="Pisabarro A.G."/>
            <person name="Riley R."/>
            <person name="Rosling A."/>
            <person name="Salamov A."/>
            <person name="Schmidt O."/>
            <person name="Schmutz J."/>
            <person name="Skrede I."/>
            <person name="Stenlid J."/>
            <person name="Wiebenga A."/>
            <person name="Xie X."/>
            <person name="Kues U."/>
            <person name="Hibbett D.S."/>
            <person name="Hoffmeister D."/>
            <person name="Hogberg N."/>
            <person name="Martin F."/>
            <person name="Grigoriev I.V."/>
            <person name="Watkinson S.C."/>
        </authorList>
    </citation>
    <scope>NUCLEOTIDE SEQUENCE</scope>
    <source>
        <strain evidence="1">S7.9</strain>
    </source>
</reference>
<dbReference type="Proteomes" id="UP000008064">
    <property type="component" value="Unassembled WGS sequence"/>
</dbReference>
<proteinExistence type="predicted"/>
<dbReference type="HOGENOM" id="CLU_3015626_0_0_1"/>
<evidence type="ECO:0000313" key="1">
    <source>
        <dbReference type="EMBL" id="EGO25682.1"/>
    </source>
</evidence>
<organism>
    <name type="scientific">Serpula lacrymans var. lacrymans (strain S7.9)</name>
    <name type="common">Dry rot fungus</name>
    <dbReference type="NCBI Taxonomy" id="578457"/>
    <lineage>
        <taxon>Eukaryota</taxon>
        <taxon>Fungi</taxon>
        <taxon>Dikarya</taxon>
        <taxon>Basidiomycota</taxon>
        <taxon>Agaricomycotina</taxon>
        <taxon>Agaricomycetes</taxon>
        <taxon>Agaricomycetidae</taxon>
        <taxon>Boletales</taxon>
        <taxon>Coniophorineae</taxon>
        <taxon>Serpulaceae</taxon>
        <taxon>Serpula</taxon>
    </lineage>
</organism>
<protein>
    <submittedName>
        <fullName evidence="1">Uncharacterized protein</fullName>
    </submittedName>
</protein>
<dbReference type="AlphaFoldDB" id="F8NTL0"/>
<dbReference type="RefSeq" id="XP_007317804.1">
    <property type="nucleotide sequence ID" value="XM_007317742.1"/>
</dbReference>
<gene>
    <name evidence="1" type="ORF">SERLADRAFT_466219</name>
</gene>
<name>F8NTL0_SERL9</name>
<sequence length="56" mass="6373">MQTIIKLEKNLQLIKSILERRKNINSLSSAQTSLYLPLANFAPVVEPGNYRFPARS</sequence>
<dbReference type="KEGG" id="sla:SERLADRAFT_466219"/>
<dbReference type="GeneID" id="18819030"/>
<dbReference type="EMBL" id="GL945433">
    <property type="protein sequence ID" value="EGO25682.1"/>
    <property type="molecule type" value="Genomic_DNA"/>
</dbReference>